<feature type="coiled-coil region" evidence="11">
    <location>
        <begin position="722"/>
        <end position="804"/>
    </location>
</feature>
<dbReference type="PROSITE" id="PS50222">
    <property type="entry name" value="EF_HAND_2"/>
    <property type="match status" value="1"/>
</dbReference>
<feature type="domain" description="SARAH" evidence="15">
    <location>
        <begin position="2353"/>
        <end position="2400"/>
    </location>
</feature>
<dbReference type="GO" id="GO:0051642">
    <property type="term" value="P:centrosome localization"/>
    <property type="evidence" value="ECO:0007669"/>
    <property type="project" value="TreeGrafter"/>
</dbReference>
<feature type="coiled-coil region" evidence="11">
    <location>
        <begin position="620"/>
        <end position="683"/>
    </location>
</feature>
<feature type="region of interest" description="Disordered" evidence="12">
    <location>
        <begin position="1827"/>
        <end position="1852"/>
    </location>
</feature>
<dbReference type="InterPro" id="IPR011992">
    <property type="entry name" value="EF-hand-dom_pair"/>
</dbReference>
<evidence type="ECO:0000256" key="9">
    <source>
        <dbReference type="ARBA" id="ARBA00069827"/>
    </source>
</evidence>
<evidence type="ECO:0000256" key="1">
    <source>
        <dbReference type="ARBA" id="ARBA00004300"/>
    </source>
</evidence>
<keyword evidence="6 11" id="KW-0175">Coiled coil</keyword>
<dbReference type="GO" id="GO:0097431">
    <property type="term" value="C:mitotic spindle pole"/>
    <property type="evidence" value="ECO:0007669"/>
    <property type="project" value="TreeGrafter"/>
</dbReference>
<dbReference type="Gene3D" id="2.20.70.10">
    <property type="match status" value="2"/>
</dbReference>
<name>A0A6B0RKS0_9CETA</name>
<dbReference type="InterPro" id="IPR001202">
    <property type="entry name" value="WW_dom"/>
</dbReference>
<feature type="coiled-coil region" evidence="11">
    <location>
        <begin position="379"/>
        <end position="558"/>
    </location>
</feature>
<dbReference type="Pfam" id="PF00397">
    <property type="entry name" value="WW"/>
    <property type="match status" value="1"/>
</dbReference>
<dbReference type="PROSITE" id="PS50020">
    <property type="entry name" value="WW_DOMAIN_2"/>
    <property type="match status" value="2"/>
</dbReference>
<dbReference type="PANTHER" id="PTHR18905:SF11">
    <property type="entry name" value="NINEIN"/>
    <property type="match status" value="1"/>
</dbReference>
<evidence type="ECO:0000256" key="6">
    <source>
        <dbReference type="ARBA" id="ARBA00023054"/>
    </source>
</evidence>
<evidence type="ECO:0000256" key="7">
    <source>
        <dbReference type="ARBA" id="ARBA00023212"/>
    </source>
</evidence>
<dbReference type="SMART" id="SM00456">
    <property type="entry name" value="WW"/>
    <property type="match status" value="2"/>
</dbReference>
<dbReference type="CDD" id="cd21433">
    <property type="entry name" value="SARAH_Sav"/>
    <property type="match status" value="1"/>
</dbReference>
<comment type="caution">
    <text evidence="16">The sequence shown here is derived from an EMBL/GenBank/DDBJ whole genome shotgun (WGS) entry which is preliminary data.</text>
</comment>
<evidence type="ECO:0000256" key="11">
    <source>
        <dbReference type="SAM" id="Coils"/>
    </source>
</evidence>
<dbReference type="InterPro" id="IPR036020">
    <property type="entry name" value="WW_dom_sf"/>
</dbReference>
<evidence type="ECO:0000256" key="12">
    <source>
        <dbReference type="SAM" id="MobiDB-lite"/>
    </source>
</evidence>
<dbReference type="Gene3D" id="1.10.238.10">
    <property type="entry name" value="EF-hand"/>
    <property type="match status" value="1"/>
</dbReference>
<dbReference type="GO" id="GO:0005874">
    <property type="term" value="C:microtubule"/>
    <property type="evidence" value="ECO:0007669"/>
    <property type="project" value="UniProtKB-KW"/>
</dbReference>
<protein>
    <recommendedName>
        <fullName evidence="9">Protein salvador homolog 1</fullName>
    </recommendedName>
    <alternativeName>
        <fullName evidence="10">45 kDa WW domain protein</fullName>
    </alternativeName>
</protein>
<dbReference type="FunFam" id="2.20.70.10:FF:000035">
    <property type="entry name" value="Salvador homolog 1 (Drosophila)"/>
    <property type="match status" value="1"/>
</dbReference>
<feature type="domain" description="EF-hand" evidence="14">
    <location>
        <begin position="25"/>
        <end position="60"/>
    </location>
</feature>
<evidence type="ECO:0000256" key="4">
    <source>
        <dbReference type="ARBA" id="ARBA00022701"/>
    </source>
</evidence>
<reference evidence="16" key="1">
    <citation type="submission" date="2019-10" db="EMBL/GenBank/DDBJ databases">
        <title>The sequence and de novo assembly of the wild yak genome.</title>
        <authorList>
            <person name="Liu Y."/>
        </authorList>
    </citation>
    <scope>NUCLEOTIDE SEQUENCE [LARGE SCALE GENOMIC DNA]</scope>
    <source>
        <strain evidence="16">WY2019</strain>
    </source>
</reference>
<evidence type="ECO:0000256" key="3">
    <source>
        <dbReference type="ARBA" id="ARBA00022553"/>
    </source>
</evidence>
<dbReference type="FunFam" id="1.10.238.10:FF:000094">
    <property type="entry name" value="ninein isoform X7"/>
    <property type="match status" value="1"/>
</dbReference>
<feature type="domain" description="WW" evidence="13">
    <location>
        <begin position="2266"/>
        <end position="2299"/>
    </location>
</feature>
<evidence type="ECO:0000256" key="2">
    <source>
        <dbReference type="ARBA" id="ARBA00022490"/>
    </source>
</evidence>
<keyword evidence="3" id="KW-0597">Phosphoprotein</keyword>
<feature type="coiled-coil region" evidence="11">
    <location>
        <begin position="1385"/>
        <end position="1598"/>
    </location>
</feature>
<evidence type="ECO:0000313" key="17">
    <source>
        <dbReference type="Proteomes" id="UP000322234"/>
    </source>
</evidence>
<dbReference type="SUPFAM" id="SSF47473">
    <property type="entry name" value="EF-hand"/>
    <property type="match status" value="1"/>
</dbReference>
<feature type="coiled-coil region" evidence="11">
    <location>
        <begin position="843"/>
        <end position="927"/>
    </location>
</feature>
<feature type="coiled-coil region" evidence="11">
    <location>
        <begin position="1246"/>
        <end position="1311"/>
    </location>
</feature>
<evidence type="ECO:0000259" key="15">
    <source>
        <dbReference type="PROSITE" id="PS50951"/>
    </source>
</evidence>
<keyword evidence="4" id="KW-0493">Microtubule</keyword>
<evidence type="ECO:0000259" key="13">
    <source>
        <dbReference type="PROSITE" id="PS50020"/>
    </source>
</evidence>
<feature type="coiled-coil region" evidence="11">
    <location>
        <begin position="1943"/>
        <end position="2058"/>
    </location>
</feature>
<dbReference type="GO" id="GO:0035329">
    <property type="term" value="P:hippo signaling"/>
    <property type="evidence" value="ECO:0007669"/>
    <property type="project" value="UniProtKB-ARBA"/>
</dbReference>
<gene>
    <name evidence="16" type="ORF">E5288_WYG003777</name>
</gene>
<dbReference type="CDD" id="cd00201">
    <property type="entry name" value="WW"/>
    <property type="match status" value="2"/>
</dbReference>
<dbReference type="GO" id="GO:0034454">
    <property type="term" value="P:microtubule anchoring at centrosome"/>
    <property type="evidence" value="ECO:0007669"/>
    <property type="project" value="TreeGrafter"/>
</dbReference>
<feature type="region of interest" description="Disordered" evidence="12">
    <location>
        <begin position="1141"/>
        <end position="1185"/>
    </location>
</feature>
<keyword evidence="5" id="KW-0677">Repeat</keyword>
<keyword evidence="2" id="KW-0963">Cytoplasm</keyword>
<dbReference type="GO" id="GO:0090222">
    <property type="term" value="P:centrosome-templated microtubule nucleation"/>
    <property type="evidence" value="ECO:0007669"/>
    <property type="project" value="TreeGrafter"/>
</dbReference>
<feature type="coiled-coil region" evidence="11">
    <location>
        <begin position="957"/>
        <end position="1020"/>
    </location>
</feature>
<evidence type="ECO:0000256" key="8">
    <source>
        <dbReference type="ARBA" id="ARBA00064673"/>
    </source>
</evidence>
<evidence type="ECO:0000256" key="10">
    <source>
        <dbReference type="ARBA" id="ARBA00080895"/>
    </source>
</evidence>
<evidence type="ECO:0000313" key="16">
    <source>
        <dbReference type="EMBL" id="MXQ88554.1"/>
    </source>
</evidence>
<evidence type="ECO:0000259" key="14">
    <source>
        <dbReference type="PROSITE" id="PS50222"/>
    </source>
</evidence>
<dbReference type="Proteomes" id="UP000322234">
    <property type="component" value="Unassembled WGS sequence"/>
</dbReference>
<dbReference type="GO" id="GO:0000242">
    <property type="term" value="C:pericentriolar material"/>
    <property type="evidence" value="ECO:0007669"/>
    <property type="project" value="TreeGrafter"/>
</dbReference>
<dbReference type="GO" id="GO:0097539">
    <property type="term" value="C:ciliary transition fiber"/>
    <property type="evidence" value="ECO:0007669"/>
    <property type="project" value="TreeGrafter"/>
</dbReference>
<dbReference type="PROSITE" id="PS50951">
    <property type="entry name" value="SARAH"/>
    <property type="match status" value="1"/>
</dbReference>
<keyword evidence="17" id="KW-1185">Reference proteome</keyword>
<dbReference type="GO" id="GO:0005814">
    <property type="term" value="C:centriole"/>
    <property type="evidence" value="ECO:0007669"/>
    <property type="project" value="TreeGrafter"/>
</dbReference>
<feature type="domain" description="WW" evidence="13">
    <location>
        <begin position="2231"/>
        <end position="2264"/>
    </location>
</feature>
<dbReference type="InterPro" id="IPR011524">
    <property type="entry name" value="SARAH_dom"/>
</dbReference>
<comment type="subcellular location">
    <subcellularLocation>
        <location evidence="1">Cytoplasm</location>
        <location evidence="1">Cytoskeleton</location>
        <location evidence="1">Microtubule organizing center</location>
        <location evidence="1">Centrosome</location>
    </subcellularLocation>
</comment>
<dbReference type="PANTHER" id="PTHR18905">
    <property type="entry name" value="NINEIN"/>
    <property type="match status" value="1"/>
</dbReference>
<keyword evidence="7" id="KW-0206">Cytoskeleton</keyword>
<evidence type="ECO:0000256" key="5">
    <source>
        <dbReference type="ARBA" id="ARBA00022737"/>
    </source>
</evidence>
<dbReference type="InterPro" id="IPR002048">
    <property type="entry name" value="EF_hand_dom"/>
</dbReference>
<dbReference type="SUPFAM" id="SSF51045">
    <property type="entry name" value="WW domain"/>
    <property type="match status" value="2"/>
</dbReference>
<accession>A0A6B0RKS0</accession>
<feature type="coiled-coil region" evidence="11">
    <location>
        <begin position="1650"/>
        <end position="1764"/>
    </location>
</feature>
<dbReference type="EMBL" id="VBQZ03000047">
    <property type="protein sequence ID" value="MXQ88554.1"/>
    <property type="molecule type" value="Genomic_DNA"/>
</dbReference>
<proteinExistence type="predicted"/>
<sequence length="2415" mass="281979">MIRPCLCPVQVSAAGDGMDEAEQDQHEARLKELFDSFDTTGTGSLGQEELTDLCHMLSLEEVAPVLQETLLQDNLLGRVHFDQFKEALILILSRTLSNEEHFQEPDCTLEAQPKYVRGGKRYGRRSLPEFQESVEEFAEVTVIEPLDEEAQPSHIPASERSEHWKTQRSEEYEAEGQLRFWNPDDLKASQTGSLAPQDWIEEKLQEVCEDLGITRDGHLNRKKLVSICEQYGLQNVDGEMLEEVFHNLDPDGMMSVEDFFYGLFKNGKPLTPSASTPYRQLKRHISMQSFDESGRRTTAPSAMMSTIGFRVFSCLDDGMGYASVERILDTWQEEGIENSQEILKALDFSLDGNVNLTELTLALENELLVTKNSIHQAALASFKAEIRHLLERVDQMLREKEKLRSDLDKAEKLKSLMASEVDDHHAAIERRNEYNLRKLDEEYKERIAALKNEFRKEREQILQQVGKQRLELEQEIEKAKTEENYVRDRLALSLKENSRLENELLENAEKLAEYESLTNKLQRNLENVLAEKVNLFKCDFLKDQVDELQSELQEYRTQGKVSRLPLQNSLSEELDINSGCIEPDQGLGSEECNPLNMSIEAELVIEQMKEQHHRELCHLRLELEDKVNYYEKQLDETKVAFEKEQENMKLKCENEVHILEEQISDLKNKIAELQGQTEVLKEAQHVAICRHEEEKKQLQMKWDEEKAHVQEELRLEHEMALRARLEQVEEGFNRERERLIQNGAWTEEKVRGLTQKLEQVHQEQLKSLVEKHILEKEELQKELLEKHQRELHEGREKMETECNRRTSQIEAQFQADCQKVTERYEHALRSLEVHYRHQLKELLDQQCEERSQWEFEKDELTQECAEAQEQLKETLQREKATSLVLTQEREMLEKTYKEHLNSMVVEREQLLQDLEDLRKVSESQQSLLSNQILELKSSHERELKDREQILCQAGTSEQLVSQRLEQLQREHDQERQEMMSKLLVMESVHRATCEKADRERAEMSTEISRLQNKIKEMEQIVSPPSRLQNSCQVIGGEEAEENGAMSLLQQGEQLLEENGDVLLSLQRAHERAVKENVKMATEISRLQQRLQKLEPESVMSSCLDEPATGLFGNSVEQTEPFLQPNRIKQAEGGTTKHILSDLQGDEVRDLESTGPSSGQRQVRVEESEASIESFSELENSEETRTETWDLKNQVGQLREQLMILRADCDRASEKKQDLLFDVSVLKKKLKMLERIPEASPKYKVLYEDASRENECLQEELRMMETRYDEALESNKELTSEMFRLQDELKKVEEMTDTFLSLEKSYNEIKRENEELHVLRVPNVMSVHHIIEEHLYQENQYLEQENTQLLEKVKAHEIAWLHGTLQTHRDKPGAQNRVILEENTTLLGLQDKHFQHQATIAELEREKKKLQELTRKLRERVTALVKQKDVPSQGEKEEELKAMMHDLQITCSEMQQKVELLRYESEKLQEENSILRNEITTLNEEDSISNLKLGKLSGSQEEMWQKIETVKQEKAAVQKMVENLKKQISELKTKNQQLDLENMKLSQKNSQNQKELQELNQRLAEMLSQKDKEPGHSACEEWEQEKSNLKEELEHCKLQSSTLVSSLEAELSEVKIQTHIVEQENLLLKDELEKVKQLCRCPDLSDFQQKISSILSHNEKLLKEKEALSEELNICVDKLAKSSLLEHRIATMKQEQKSWEHQSESLKSQLVASQEKVQNLEDTLQNVNLQMSRIKSDLRVTQQEKEALKQEVMSLHKQLQNASDKNWAPEIGIHPSGFHNQQQRLSWDKLDHLINEEQQLLWQENERVQTMVQNTKPELIHSREKVRQLESNLPSPKHQKHLNSSGTVKPTEQEKLSLKRECEQFQKERSPTNRKVSQMKSLERELETIHLENEGLKKKQVKLDEQLMEMQHLRSTVMLSPSPHAWELQLLQQQTCPVVPREQFLQLQRQLLQAERINQCLQEELENRTSETNTPQGNQEYLVTVMEERMLEVEQKLKLVKRLLQEKVNQLKEQLCKNTKADAIVKDLYVENAQLLKALEMTEQRQKTAEKKNYLLEEKIASLNLMPSFIRHGPTIPRRTDICLPDSGANAFSASGDGIVSRNHSFLRTPIQRTPHEMMRRESNRLSAPSYLARSLADVPREYGSSQSFLTEVNFAPENGDSGSRYYYSDNYFDGQRRRPLGDRAHEDYRYYEYNHDLFQRMPQNQGRHASGIGRVAATSLGNLANHGSEDLPLPPGWSVDWTMRGRKYYIDHNTNTTHWSHPLEREGLPPGWERVESSEFGTYYVDHTNKKAQYRHPCAPSVPRYDQPPPVTYQPQQTERNQPLLVPANPYHTAEIPDWLQVYARAPVKYDHILKWELFQLADLDTYQGMLKLLFMKELEQIVKMYEAYRQALLTELENRKQRQQWYAQQHGKNF</sequence>
<dbReference type="GO" id="GO:0005509">
    <property type="term" value="F:calcium ion binding"/>
    <property type="evidence" value="ECO:0007669"/>
    <property type="project" value="InterPro"/>
</dbReference>
<comment type="subunit">
    <text evidence="8">Homodimer. Stabilized through interaction with STK3/MST2 or STK4/MST1. Interacts (via SARAH domain) with isoform 1 of NEK2. Interacts with ESR1 only in the presence of STK3/MST2. Interacts with WTIP and AJUBA.</text>
</comment>
<organism evidence="16 17">
    <name type="scientific">Bos mutus</name>
    <name type="common">wild yak</name>
    <dbReference type="NCBI Taxonomy" id="72004"/>
    <lineage>
        <taxon>Eukaryota</taxon>
        <taxon>Metazoa</taxon>
        <taxon>Chordata</taxon>
        <taxon>Craniata</taxon>
        <taxon>Vertebrata</taxon>
        <taxon>Euteleostomi</taxon>
        <taxon>Mammalia</taxon>
        <taxon>Eutheria</taxon>
        <taxon>Laurasiatheria</taxon>
        <taxon>Artiodactyla</taxon>
        <taxon>Ruminantia</taxon>
        <taxon>Pecora</taxon>
        <taxon>Bovidae</taxon>
        <taxon>Bovinae</taxon>
        <taxon>Bos</taxon>
    </lineage>
</organism>